<dbReference type="Gene3D" id="3.20.20.70">
    <property type="entry name" value="Aldolase class I"/>
    <property type="match status" value="1"/>
</dbReference>
<comment type="cofactor">
    <cofactor evidence="5">
        <name>Fe(2+)</name>
        <dbReference type="ChEBI" id="CHEBI:29033"/>
    </cofactor>
</comment>
<protein>
    <recommendedName>
        <fullName evidence="7 10">Ribulose-phosphate 3-epimerase</fullName>
        <ecNumber evidence="7 10">5.1.3.1</ecNumber>
    </recommendedName>
</protein>
<accession>A0A5C5V7K9</accession>
<dbReference type="Proteomes" id="UP000318878">
    <property type="component" value="Unassembled WGS sequence"/>
</dbReference>
<proteinExistence type="inferred from homology"/>
<dbReference type="RefSeq" id="WP_146430911.1">
    <property type="nucleotide sequence ID" value="NZ_SJPF01000002.1"/>
</dbReference>
<comment type="pathway">
    <text evidence="10">Carbohydrate degradation.</text>
</comment>
<keyword evidence="13" id="KW-0464">Manganese</keyword>
<reference evidence="15 16" key="1">
    <citation type="submission" date="2019-02" db="EMBL/GenBank/DDBJ databases">
        <title>Deep-cultivation of Planctomycetes and their phenomic and genomic characterization uncovers novel biology.</title>
        <authorList>
            <person name="Wiegand S."/>
            <person name="Jogler M."/>
            <person name="Boedeker C."/>
            <person name="Pinto D."/>
            <person name="Vollmers J."/>
            <person name="Rivas-Marin E."/>
            <person name="Kohn T."/>
            <person name="Peeters S.H."/>
            <person name="Heuer A."/>
            <person name="Rast P."/>
            <person name="Oberbeckmann S."/>
            <person name="Bunk B."/>
            <person name="Jeske O."/>
            <person name="Meyerdierks A."/>
            <person name="Storesund J.E."/>
            <person name="Kallscheuer N."/>
            <person name="Luecker S."/>
            <person name="Lage O.M."/>
            <person name="Pohl T."/>
            <person name="Merkel B.J."/>
            <person name="Hornburger P."/>
            <person name="Mueller R.-W."/>
            <person name="Bruemmer F."/>
            <person name="Labrenz M."/>
            <person name="Spormann A.M."/>
            <person name="Op Den Camp H."/>
            <person name="Overmann J."/>
            <person name="Amann R."/>
            <person name="Jetten M.S.M."/>
            <person name="Mascher T."/>
            <person name="Medema M.H."/>
            <person name="Devos D.P."/>
            <person name="Kaster A.-K."/>
            <person name="Ovreas L."/>
            <person name="Rohde M."/>
            <person name="Galperin M.Y."/>
            <person name="Jogler C."/>
        </authorList>
    </citation>
    <scope>NUCLEOTIDE SEQUENCE [LARGE SCALE GENOMIC DNA]</scope>
    <source>
        <strain evidence="15 16">Enr8</strain>
    </source>
</reference>
<feature type="binding site" evidence="14">
    <location>
        <position position="181"/>
    </location>
    <ligand>
        <name>substrate</name>
    </ligand>
</feature>
<evidence type="ECO:0000256" key="1">
    <source>
        <dbReference type="ARBA" id="ARBA00001782"/>
    </source>
</evidence>
<keyword evidence="13" id="KW-0862">Zinc</keyword>
<feature type="active site" description="Proton acceptor" evidence="10 12">
    <location>
        <position position="39"/>
    </location>
</feature>
<feature type="active site" description="Proton donor" evidence="10 12">
    <location>
        <position position="179"/>
    </location>
</feature>
<dbReference type="GO" id="GO:0006098">
    <property type="term" value="P:pentose-phosphate shunt"/>
    <property type="evidence" value="ECO:0007669"/>
    <property type="project" value="UniProtKB-UniRule"/>
</dbReference>
<keyword evidence="13" id="KW-0170">Cobalt</keyword>
<evidence type="ECO:0000256" key="5">
    <source>
        <dbReference type="ARBA" id="ARBA00001954"/>
    </source>
</evidence>
<feature type="binding site" evidence="10 13">
    <location>
        <position position="39"/>
    </location>
    <ligand>
        <name>a divalent metal cation</name>
        <dbReference type="ChEBI" id="CHEBI:60240"/>
    </ligand>
</feature>
<keyword evidence="16" id="KW-1185">Reference proteome</keyword>
<dbReference type="NCBIfam" id="TIGR01163">
    <property type="entry name" value="rpe"/>
    <property type="match status" value="1"/>
</dbReference>
<keyword evidence="10 11" id="KW-0119">Carbohydrate metabolism</keyword>
<comment type="cofactor">
    <cofactor evidence="4">
        <name>Zn(2+)</name>
        <dbReference type="ChEBI" id="CHEBI:29105"/>
    </cofactor>
</comment>
<sequence>MNNARVVKFAPSILSADFARLGEEVAAAEQAGADRIHLDVMDGHFVPNISFGAVVVEAVRRTTSLPLELHLMITNPDDYFDDFVAAGADSFLVHWEGNANLHRTIQRARHLNKGIGVAINPATPASVLEEILVDVDQVLVMTVNPGFGHQTFINTTLAKIGRVREMIDRRHPQCDLEIDGGVNAETAPLGVAAGANVLVAGTAIFGASQGAEAGMKHLRQAIEQSEPYES</sequence>
<dbReference type="PIRSF" id="PIRSF001461">
    <property type="entry name" value="RPE"/>
    <property type="match status" value="1"/>
</dbReference>
<dbReference type="PROSITE" id="PS01085">
    <property type="entry name" value="RIBUL_P_3_EPIMER_1"/>
    <property type="match status" value="1"/>
</dbReference>
<keyword evidence="9 10" id="KW-0413">Isomerase</keyword>
<comment type="catalytic activity">
    <reaction evidence="1 10 11">
        <text>D-ribulose 5-phosphate = D-xylulose 5-phosphate</text>
        <dbReference type="Rhea" id="RHEA:13677"/>
        <dbReference type="ChEBI" id="CHEBI:57737"/>
        <dbReference type="ChEBI" id="CHEBI:58121"/>
        <dbReference type="EC" id="5.1.3.1"/>
    </reaction>
</comment>
<dbReference type="GO" id="GO:0005737">
    <property type="term" value="C:cytoplasm"/>
    <property type="evidence" value="ECO:0007669"/>
    <property type="project" value="UniProtKB-ARBA"/>
</dbReference>
<name>A0A5C5V7K9_9BACT</name>
<evidence type="ECO:0000256" key="10">
    <source>
        <dbReference type="HAMAP-Rule" id="MF_02227"/>
    </source>
</evidence>
<evidence type="ECO:0000256" key="2">
    <source>
        <dbReference type="ARBA" id="ARBA00001936"/>
    </source>
</evidence>
<dbReference type="GO" id="GO:0004750">
    <property type="term" value="F:D-ribulose-phosphate 3-epimerase activity"/>
    <property type="evidence" value="ECO:0007669"/>
    <property type="project" value="UniProtKB-UniRule"/>
</dbReference>
<dbReference type="EMBL" id="SJPF01000002">
    <property type="protein sequence ID" value="TWT34564.1"/>
    <property type="molecule type" value="Genomic_DNA"/>
</dbReference>
<feature type="binding site" evidence="10 13">
    <location>
        <position position="70"/>
    </location>
    <ligand>
        <name>a divalent metal cation</name>
        <dbReference type="ChEBI" id="CHEBI:60240"/>
    </ligand>
</feature>
<feature type="binding site" evidence="10 13">
    <location>
        <position position="179"/>
    </location>
    <ligand>
        <name>a divalent metal cation</name>
        <dbReference type="ChEBI" id="CHEBI:60240"/>
    </ligand>
</feature>
<feature type="binding site" evidence="10 14">
    <location>
        <position position="70"/>
    </location>
    <ligand>
        <name>substrate</name>
    </ligand>
</feature>
<dbReference type="SUPFAM" id="SSF51366">
    <property type="entry name" value="Ribulose-phoshate binding barrel"/>
    <property type="match status" value="1"/>
</dbReference>
<evidence type="ECO:0000256" key="12">
    <source>
        <dbReference type="PIRSR" id="PIRSR001461-1"/>
    </source>
</evidence>
<dbReference type="CDD" id="cd00429">
    <property type="entry name" value="RPE"/>
    <property type="match status" value="1"/>
</dbReference>
<feature type="binding site" evidence="14">
    <location>
        <begin position="201"/>
        <end position="202"/>
    </location>
    <ligand>
        <name>substrate</name>
    </ligand>
</feature>
<comment type="cofactor">
    <cofactor evidence="3">
        <name>Co(2+)</name>
        <dbReference type="ChEBI" id="CHEBI:48828"/>
    </cofactor>
</comment>
<dbReference type="OrthoDB" id="1645589at2"/>
<organism evidence="15 16">
    <name type="scientific">Blastopirellula retiformator</name>
    <dbReference type="NCBI Taxonomy" id="2527970"/>
    <lineage>
        <taxon>Bacteria</taxon>
        <taxon>Pseudomonadati</taxon>
        <taxon>Planctomycetota</taxon>
        <taxon>Planctomycetia</taxon>
        <taxon>Pirellulales</taxon>
        <taxon>Pirellulaceae</taxon>
        <taxon>Blastopirellula</taxon>
    </lineage>
</organism>
<dbReference type="PANTHER" id="PTHR11749">
    <property type="entry name" value="RIBULOSE-5-PHOSPHATE-3-EPIMERASE"/>
    <property type="match status" value="1"/>
</dbReference>
<evidence type="ECO:0000256" key="8">
    <source>
        <dbReference type="ARBA" id="ARBA00022723"/>
    </source>
</evidence>
<dbReference type="Pfam" id="PF00834">
    <property type="entry name" value="Ribul_P_3_epim"/>
    <property type="match status" value="1"/>
</dbReference>
<dbReference type="InterPro" id="IPR011060">
    <property type="entry name" value="RibuloseP-bd_barrel"/>
</dbReference>
<evidence type="ECO:0000256" key="4">
    <source>
        <dbReference type="ARBA" id="ARBA00001947"/>
    </source>
</evidence>
<dbReference type="HAMAP" id="MF_02227">
    <property type="entry name" value="RPE"/>
    <property type="match status" value="1"/>
</dbReference>
<evidence type="ECO:0000313" key="16">
    <source>
        <dbReference type="Proteomes" id="UP000318878"/>
    </source>
</evidence>
<evidence type="ECO:0000313" key="15">
    <source>
        <dbReference type="EMBL" id="TWT34564.1"/>
    </source>
</evidence>
<feature type="binding site" evidence="10 14">
    <location>
        <position position="12"/>
    </location>
    <ligand>
        <name>substrate</name>
    </ligand>
</feature>
<dbReference type="GO" id="GO:0046872">
    <property type="term" value="F:metal ion binding"/>
    <property type="evidence" value="ECO:0007669"/>
    <property type="project" value="UniProtKB-UniRule"/>
</dbReference>
<feature type="binding site" evidence="10 13">
    <location>
        <position position="37"/>
    </location>
    <ligand>
        <name>a divalent metal cation</name>
        <dbReference type="ChEBI" id="CHEBI:60240"/>
    </ligand>
</feature>
<comment type="caution">
    <text evidence="15">The sequence shown here is derived from an EMBL/GenBank/DDBJ whole genome shotgun (WGS) entry which is preliminary data.</text>
</comment>
<dbReference type="NCBIfam" id="NF004076">
    <property type="entry name" value="PRK05581.1-4"/>
    <property type="match status" value="1"/>
</dbReference>
<evidence type="ECO:0000256" key="11">
    <source>
        <dbReference type="PIRNR" id="PIRNR001461"/>
    </source>
</evidence>
<dbReference type="FunFam" id="3.20.20.70:FF:000004">
    <property type="entry name" value="Ribulose-phosphate 3-epimerase"/>
    <property type="match status" value="1"/>
</dbReference>
<comment type="caution">
    <text evidence="10">Lacks conserved residue(s) required for the propagation of feature annotation.</text>
</comment>
<comment type="function">
    <text evidence="10">Catalyzes the reversible epimerization of D-ribulose 5-phosphate to D-xylulose 5-phosphate.</text>
</comment>
<evidence type="ECO:0000256" key="9">
    <source>
        <dbReference type="ARBA" id="ARBA00023235"/>
    </source>
</evidence>
<comment type="similarity">
    <text evidence="6 10 11">Belongs to the ribulose-phosphate 3-epimerase family.</text>
</comment>
<evidence type="ECO:0000256" key="7">
    <source>
        <dbReference type="ARBA" id="ARBA00013188"/>
    </source>
</evidence>
<evidence type="ECO:0000256" key="3">
    <source>
        <dbReference type="ARBA" id="ARBA00001941"/>
    </source>
</evidence>
<keyword evidence="8 10" id="KW-0479">Metal-binding</keyword>
<comment type="cofactor">
    <cofactor evidence="10 13">
        <name>a divalent metal cation</name>
        <dbReference type="ChEBI" id="CHEBI:60240"/>
    </cofactor>
    <text evidence="10 13">Binds 1 divalent metal cation per subunit.</text>
</comment>
<comment type="cofactor">
    <cofactor evidence="2">
        <name>Mn(2+)</name>
        <dbReference type="ChEBI" id="CHEBI:29035"/>
    </cofactor>
</comment>
<dbReference type="EC" id="5.1.3.1" evidence="7 10"/>
<evidence type="ECO:0000256" key="13">
    <source>
        <dbReference type="PIRSR" id="PIRSR001461-2"/>
    </source>
</evidence>
<dbReference type="InterPro" id="IPR013785">
    <property type="entry name" value="Aldolase_TIM"/>
</dbReference>
<evidence type="ECO:0000256" key="14">
    <source>
        <dbReference type="PIRSR" id="PIRSR001461-3"/>
    </source>
</evidence>
<evidence type="ECO:0000256" key="6">
    <source>
        <dbReference type="ARBA" id="ARBA00009541"/>
    </source>
</evidence>
<feature type="binding site" evidence="10">
    <location>
        <begin position="179"/>
        <end position="181"/>
    </location>
    <ligand>
        <name>substrate</name>
    </ligand>
</feature>
<dbReference type="GO" id="GO:0019323">
    <property type="term" value="P:pentose catabolic process"/>
    <property type="evidence" value="ECO:0007669"/>
    <property type="project" value="UniProtKB-UniRule"/>
</dbReference>
<gene>
    <name evidence="15" type="primary">rpe_1</name>
    <name evidence="10" type="synonym">rpe</name>
    <name evidence="15" type="ORF">Enr8_19750</name>
</gene>
<dbReference type="AlphaFoldDB" id="A0A5C5V7K9"/>
<dbReference type="InterPro" id="IPR000056">
    <property type="entry name" value="Ribul_P_3_epim-like"/>
</dbReference>
<dbReference type="InterPro" id="IPR026019">
    <property type="entry name" value="Ribul_P_3_epim"/>
</dbReference>